<dbReference type="EMBL" id="LAZR01006338">
    <property type="protein sequence ID" value="KKM92889.1"/>
    <property type="molecule type" value="Genomic_DNA"/>
</dbReference>
<dbReference type="AlphaFoldDB" id="A0A0F9LDB7"/>
<gene>
    <name evidence="2" type="ORF">LCGC14_1213880</name>
</gene>
<proteinExistence type="predicted"/>
<evidence type="ECO:0000313" key="2">
    <source>
        <dbReference type="EMBL" id="KKM92889.1"/>
    </source>
</evidence>
<protein>
    <submittedName>
        <fullName evidence="2">Uncharacterized protein</fullName>
    </submittedName>
</protein>
<feature type="compositionally biased region" description="Basic residues" evidence="1">
    <location>
        <begin position="24"/>
        <end position="38"/>
    </location>
</feature>
<reference evidence="2" key="1">
    <citation type="journal article" date="2015" name="Nature">
        <title>Complex archaea that bridge the gap between prokaryotes and eukaryotes.</title>
        <authorList>
            <person name="Spang A."/>
            <person name="Saw J.H."/>
            <person name="Jorgensen S.L."/>
            <person name="Zaremba-Niedzwiedzka K."/>
            <person name="Martijn J."/>
            <person name="Lind A.E."/>
            <person name="van Eijk R."/>
            <person name="Schleper C."/>
            <person name="Guy L."/>
            <person name="Ettema T.J."/>
        </authorList>
    </citation>
    <scope>NUCLEOTIDE SEQUENCE</scope>
</reference>
<organism evidence="2">
    <name type="scientific">marine sediment metagenome</name>
    <dbReference type="NCBI Taxonomy" id="412755"/>
    <lineage>
        <taxon>unclassified sequences</taxon>
        <taxon>metagenomes</taxon>
        <taxon>ecological metagenomes</taxon>
    </lineage>
</organism>
<sequence length="38" mass="3946">MKGLSHGKGIIKSSSNVKALASKKGGKKMAGKKLGKKY</sequence>
<evidence type="ECO:0000256" key="1">
    <source>
        <dbReference type="SAM" id="MobiDB-lite"/>
    </source>
</evidence>
<name>A0A0F9LDB7_9ZZZZ</name>
<comment type="caution">
    <text evidence="2">The sequence shown here is derived from an EMBL/GenBank/DDBJ whole genome shotgun (WGS) entry which is preliminary data.</text>
</comment>
<accession>A0A0F9LDB7</accession>
<feature type="region of interest" description="Disordered" evidence="1">
    <location>
        <begin position="1"/>
        <end position="38"/>
    </location>
</feature>